<gene>
    <name evidence="1" type="ORF">HCN08_19680</name>
</gene>
<name>A0ABX0ZQT0_9ACTN</name>
<sequence length="270" mass="26903">MDRLARTVREQVALGRLLPLGEAGDAAWITESAAVAALRRVADALPGVRLGAVGVRLDDAGEDPGPGGGAGEVAALGREDDAGGGPHGAAPTGALPYGPLRITADFGAGLDEPLPRSAERLRAVLWATARDGLGVPVRAVDLEVSGLLEGGPELAQVREGVVVEEGAQGEGARELPGAGEGAPGAAERVAAAALAVPGVLRLTRRLAGLGSGVRVRDTQDAPGRRVQVQFAVAAGHRPYEVARAVTAAITAAAALDAPGPVATAVVVTDA</sequence>
<dbReference type="Proteomes" id="UP000734511">
    <property type="component" value="Unassembled WGS sequence"/>
</dbReference>
<protein>
    <submittedName>
        <fullName evidence="1">Nucleopolyhedrovirus P10 family protein</fullName>
    </submittedName>
</protein>
<evidence type="ECO:0000313" key="1">
    <source>
        <dbReference type="EMBL" id="NJP45606.1"/>
    </source>
</evidence>
<evidence type="ECO:0000313" key="2">
    <source>
        <dbReference type="Proteomes" id="UP000734511"/>
    </source>
</evidence>
<dbReference type="EMBL" id="JAATEJ010000016">
    <property type="protein sequence ID" value="NJP45606.1"/>
    <property type="molecule type" value="Genomic_DNA"/>
</dbReference>
<organism evidence="1 2">
    <name type="scientific">Actinacidiphila epipremni</name>
    <dbReference type="NCBI Taxonomy" id="2053013"/>
    <lineage>
        <taxon>Bacteria</taxon>
        <taxon>Bacillati</taxon>
        <taxon>Actinomycetota</taxon>
        <taxon>Actinomycetes</taxon>
        <taxon>Kitasatosporales</taxon>
        <taxon>Streptomycetaceae</taxon>
        <taxon>Actinacidiphila</taxon>
    </lineage>
</organism>
<accession>A0ABX0ZQT0</accession>
<reference evidence="1 2" key="1">
    <citation type="submission" date="2020-03" db="EMBL/GenBank/DDBJ databases">
        <title>WGS of actinomycetes isolated from Thailand.</title>
        <authorList>
            <person name="Thawai C."/>
        </authorList>
    </citation>
    <scope>NUCLEOTIDE SEQUENCE [LARGE SCALE GENOMIC DNA]</scope>
    <source>
        <strain evidence="1 2">PRB2-1</strain>
    </source>
</reference>
<keyword evidence="2" id="KW-1185">Reference proteome</keyword>
<comment type="caution">
    <text evidence="1">The sequence shown here is derived from an EMBL/GenBank/DDBJ whole genome shotgun (WGS) entry which is preliminary data.</text>
</comment>
<proteinExistence type="predicted"/>